<dbReference type="AlphaFoldDB" id="A0A2M8LBH6"/>
<dbReference type="EMBL" id="PFEQ01000014">
    <property type="protein sequence ID" value="PJE73945.1"/>
    <property type="molecule type" value="Genomic_DNA"/>
</dbReference>
<evidence type="ECO:0000313" key="2">
    <source>
        <dbReference type="EMBL" id="PJE73945.1"/>
    </source>
</evidence>
<protein>
    <recommendedName>
        <fullName evidence="4">DoxX family protein</fullName>
    </recommendedName>
</protein>
<keyword evidence="1" id="KW-0472">Membrane</keyword>
<dbReference type="Proteomes" id="UP000228700">
    <property type="component" value="Unassembled WGS sequence"/>
</dbReference>
<keyword evidence="1" id="KW-0812">Transmembrane</keyword>
<accession>A0A2M8LBH6</accession>
<reference evidence="3" key="1">
    <citation type="submission" date="2017-09" db="EMBL/GenBank/DDBJ databases">
        <title>Depth-based differentiation of microbial function through sediment-hosted aquifers and enrichment of novel symbionts in the deep terrestrial subsurface.</title>
        <authorList>
            <person name="Probst A.J."/>
            <person name="Ladd B."/>
            <person name="Jarett J.K."/>
            <person name="Geller-Mcgrath D.E."/>
            <person name="Sieber C.M.K."/>
            <person name="Emerson J.B."/>
            <person name="Anantharaman K."/>
            <person name="Thomas B.C."/>
            <person name="Malmstrom R."/>
            <person name="Stieglmeier M."/>
            <person name="Klingl A."/>
            <person name="Woyke T."/>
            <person name="Ryan C.M."/>
            <person name="Banfield J.F."/>
        </authorList>
    </citation>
    <scope>NUCLEOTIDE SEQUENCE [LARGE SCALE GENOMIC DNA]</scope>
</reference>
<evidence type="ECO:0008006" key="4">
    <source>
        <dbReference type="Google" id="ProtNLM"/>
    </source>
</evidence>
<gene>
    <name evidence="2" type="ORF">COV01_03870</name>
</gene>
<comment type="caution">
    <text evidence="2">The sequence shown here is derived from an EMBL/GenBank/DDBJ whole genome shotgun (WGS) entry which is preliminary data.</text>
</comment>
<organism evidence="2 3">
    <name type="scientific">Candidatus Taylorbacteria bacterium CG10_big_fil_rev_8_21_14_0_10_41_48</name>
    <dbReference type="NCBI Taxonomy" id="1975024"/>
    <lineage>
        <taxon>Bacteria</taxon>
        <taxon>Candidatus Tayloriibacteriota</taxon>
    </lineage>
</organism>
<keyword evidence="1" id="KW-1133">Transmembrane helix</keyword>
<feature type="transmembrane region" description="Helical" evidence="1">
    <location>
        <begin position="7"/>
        <end position="29"/>
    </location>
</feature>
<feature type="transmembrane region" description="Helical" evidence="1">
    <location>
        <begin position="49"/>
        <end position="74"/>
    </location>
</feature>
<sequence length="144" mass="16056">MGREERASFVFSHIALFIVFVWFGALKLFGLSPATPLVTDLLNHMQTLMTLPIESGLFVMIFGGFEVFIGLCFIVPKLQKLGLILLIPHMITTIMPLFLLGDTAWHGMLSPTLEGQYIIKNVVIIALATSIYVDSKKKFSPDIK</sequence>
<feature type="transmembrane region" description="Helical" evidence="1">
    <location>
        <begin position="117"/>
        <end position="135"/>
    </location>
</feature>
<name>A0A2M8LBH6_9BACT</name>
<feature type="transmembrane region" description="Helical" evidence="1">
    <location>
        <begin position="81"/>
        <end position="105"/>
    </location>
</feature>
<proteinExistence type="predicted"/>
<evidence type="ECO:0000313" key="3">
    <source>
        <dbReference type="Proteomes" id="UP000228700"/>
    </source>
</evidence>
<evidence type="ECO:0000256" key="1">
    <source>
        <dbReference type="SAM" id="Phobius"/>
    </source>
</evidence>